<dbReference type="EMBL" id="JAEDAJ010000004">
    <property type="protein sequence ID" value="MBK0331637.1"/>
    <property type="molecule type" value="Genomic_DNA"/>
</dbReference>
<gene>
    <name evidence="2" type="ORF">I8D64_09505</name>
</gene>
<name>A0ABS1BAE2_9MICO</name>
<proteinExistence type="predicted"/>
<evidence type="ECO:0000313" key="2">
    <source>
        <dbReference type="EMBL" id="MBK0331637.1"/>
    </source>
</evidence>
<dbReference type="Proteomes" id="UP000612352">
    <property type="component" value="Unassembled WGS sequence"/>
</dbReference>
<protein>
    <submittedName>
        <fullName evidence="2">Zinc ribbon domain-containing protein</fullName>
    </submittedName>
</protein>
<accession>A0ABS1BAE2</accession>
<evidence type="ECO:0000313" key="3">
    <source>
        <dbReference type="Proteomes" id="UP000612352"/>
    </source>
</evidence>
<evidence type="ECO:0000256" key="1">
    <source>
        <dbReference type="SAM" id="MobiDB-lite"/>
    </source>
</evidence>
<organism evidence="2 3">
    <name type="scientific">Brachybacterium halotolerans</name>
    <dbReference type="NCBI Taxonomy" id="2795215"/>
    <lineage>
        <taxon>Bacteria</taxon>
        <taxon>Bacillati</taxon>
        <taxon>Actinomycetota</taxon>
        <taxon>Actinomycetes</taxon>
        <taxon>Micrococcales</taxon>
        <taxon>Dermabacteraceae</taxon>
        <taxon>Brachybacterium</taxon>
    </lineage>
</organism>
<feature type="region of interest" description="Disordered" evidence="1">
    <location>
        <begin position="32"/>
        <end position="68"/>
    </location>
</feature>
<comment type="caution">
    <text evidence="2">The sequence shown here is derived from an EMBL/GenBank/DDBJ whole genome shotgun (WGS) entry which is preliminary data.</text>
</comment>
<dbReference type="RefSeq" id="WP_200502260.1">
    <property type="nucleotide sequence ID" value="NZ_JAEDAJ010000004.1"/>
</dbReference>
<keyword evidence="3" id="KW-1185">Reference proteome</keyword>
<sequence>MILYDLKCSEGHRFEAGLASMFDDNPRCRCGAETSRVPASVRQLGTADTGRSREEMPTTWRGIQQSHPDVVRGWHREMSRREKLEEKHPELAGDRRPILAHEGAFEGRPLRAGDPLATKVAQATFGTTKEATA</sequence>
<reference evidence="2 3" key="1">
    <citation type="submission" date="2020-12" db="EMBL/GenBank/DDBJ databases">
        <title>Brachybacterium sp. MASK1Z-5, whole genome shotgun sequence.</title>
        <authorList>
            <person name="Tuo L."/>
        </authorList>
    </citation>
    <scope>NUCLEOTIDE SEQUENCE [LARGE SCALE GENOMIC DNA]</scope>
    <source>
        <strain evidence="2 3">MASK1Z-5</strain>
    </source>
</reference>